<accession>A0ABY0AAJ3</accession>
<dbReference type="RefSeq" id="WP_125965087.1">
    <property type="nucleotide sequence ID" value="NZ_RXFQ01000004.1"/>
</dbReference>
<evidence type="ECO:0000313" key="2">
    <source>
        <dbReference type="Proteomes" id="UP000271137"/>
    </source>
</evidence>
<proteinExistence type="predicted"/>
<keyword evidence="2" id="KW-1185">Reference proteome</keyword>
<comment type="caution">
    <text evidence="1">The sequence shown here is derived from an EMBL/GenBank/DDBJ whole genome shotgun (WGS) entry which is preliminary data.</text>
</comment>
<dbReference type="EMBL" id="RXFQ01000004">
    <property type="protein sequence ID" value="RSZ40276.1"/>
    <property type="molecule type" value="Genomic_DNA"/>
</dbReference>
<organism evidence="1 2">
    <name type="scientific">Variovorax beijingensis</name>
    <dbReference type="NCBI Taxonomy" id="2496117"/>
    <lineage>
        <taxon>Bacteria</taxon>
        <taxon>Pseudomonadati</taxon>
        <taxon>Pseudomonadota</taxon>
        <taxon>Betaproteobacteria</taxon>
        <taxon>Burkholderiales</taxon>
        <taxon>Comamonadaceae</taxon>
        <taxon>Variovorax</taxon>
    </lineage>
</organism>
<dbReference type="Proteomes" id="UP000271137">
    <property type="component" value="Unassembled WGS sequence"/>
</dbReference>
<name>A0ABY0AAJ3_9BURK</name>
<evidence type="ECO:0000313" key="1">
    <source>
        <dbReference type="EMBL" id="RSZ40276.1"/>
    </source>
</evidence>
<reference evidence="1 2" key="1">
    <citation type="submission" date="2018-12" db="EMBL/GenBank/DDBJ databases">
        <title>The genome sequences of strain 502.</title>
        <authorList>
            <person name="Gao J."/>
            <person name="Sun J."/>
        </authorList>
    </citation>
    <scope>NUCLEOTIDE SEQUENCE [LARGE SCALE GENOMIC DNA]</scope>
    <source>
        <strain evidence="1 2">502</strain>
    </source>
</reference>
<sequence length="102" mass="11412">MATNSWPEILSTCDEIERLLDGAAPVADSARLNRITFLCGYLGTDSYIREKANRLASRAAIYFSARRHASEQGGAAGVMQEMRYRLLSSIREQADWLARSQN</sequence>
<protein>
    <submittedName>
        <fullName evidence="1">Uncharacterized protein</fullName>
    </submittedName>
</protein>
<gene>
    <name evidence="1" type="ORF">EJO66_09085</name>
</gene>